<accession>A0A564ZX99</accession>
<feature type="region of interest" description="Disordered" evidence="3">
    <location>
        <begin position="313"/>
        <end position="332"/>
    </location>
</feature>
<evidence type="ECO:0000313" key="6">
    <source>
        <dbReference type="Proteomes" id="UP000220605"/>
    </source>
</evidence>
<reference evidence="6" key="1">
    <citation type="submission" date="2016-07" db="EMBL/GenBank/DDBJ databases">
        <authorList>
            <consortium name="Pathogen Informatics"/>
        </authorList>
    </citation>
    <scope>NUCLEOTIDE SEQUENCE [LARGE SCALE GENOMIC DNA]</scope>
</reference>
<dbReference type="PANTHER" id="PTHR17408:SF0">
    <property type="entry name" value="HISTONE RNA HAIRPIN-BINDING PROTEIN"/>
    <property type="match status" value="1"/>
</dbReference>
<dbReference type="InterPro" id="IPR029344">
    <property type="entry name" value="SLBP_RNA_bind"/>
</dbReference>
<dbReference type="GO" id="GO:0051028">
    <property type="term" value="P:mRNA transport"/>
    <property type="evidence" value="ECO:0007669"/>
    <property type="project" value="TreeGrafter"/>
</dbReference>
<dbReference type="Pfam" id="PF15247">
    <property type="entry name" value="SLBP_RNA_bind"/>
    <property type="match status" value="1"/>
</dbReference>
<dbReference type="EMBL" id="LT635621">
    <property type="protein sequence ID" value="VUZ96451.1"/>
    <property type="molecule type" value="Genomic_DNA"/>
</dbReference>
<name>A0A564ZX99_PLAVI</name>
<proteinExistence type="inferred from homology"/>
<evidence type="ECO:0000256" key="3">
    <source>
        <dbReference type="SAM" id="MobiDB-lite"/>
    </source>
</evidence>
<dbReference type="InterPro" id="IPR038294">
    <property type="entry name" value="SLBP_RNA_bind_sf"/>
</dbReference>
<evidence type="ECO:0000313" key="5">
    <source>
        <dbReference type="EMBL" id="VUZ96451.1"/>
    </source>
</evidence>
<gene>
    <name evidence="5" type="ORF">PVP01_1014900</name>
</gene>
<dbReference type="Gene3D" id="1.10.8.1120">
    <property type="entry name" value="Histone RNA hairpin-binding protein RNA-binding domain"/>
    <property type="match status" value="1"/>
</dbReference>
<dbReference type="VEuPathDB" id="PlasmoDB:PVW1_100039000"/>
<protein>
    <submittedName>
        <fullName evidence="5">Histone RNA hairpin-binding protein, putative</fullName>
    </submittedName>
</protein>
<dbReference type="VEuPathDB" id="PlasmoDB:PVX_080295"/>
<dbReference type="GO" id="GO:0071204">
    <property type="term" value="C:histone pre-mRNA 3'end processing complex"/>
    <property type="evidence" value="ECO:0007669"/>
    <property type="project" value="TreeGrafter"/>
</dbReference>
<feature type="domain" description="Histone RNA hairpin-binding protein RNA-binding" evidence="4">
    <location>
        <begin position="21"/>
        <end position="92"/>
    </location>
</feature>
<dbReference type="VEuPathDB" id="PlasmoDB:PVP01_1014900"/>
<dbReference type="VEuPathDB" id="PlasmoDB:PVPAM_100021300"/>
<comment type="similarity">
    <text evidence="1">Belongs to the SLBP family.</text>
</comment>
<evidence type="ECO:0000259" key="4">
    <source>
        <dbReference type="Pfam" id="PF15247"/>
    </source>
</evidence>
<dbReference type="GO" id="GO:0006398">
    <property type="term" value="P:mRNA 3'-end processing by stem-loop binding and cleavage"/>
    <property type="evidence" value="ECO:0007669"/>
    <property type="project" value="TreeGrafter"/>
</dbReference>
<dbReference type="GO" id="GO:0003729">
    <property type="term" value="F:mRNA binding"/>
    <property type="evidence" value="ECO:0007669"/>
    <property type="project" value="InterPro"/>
</dbReference>
<sequence>MQDKASFQRNKSRGLKNELSQAQINQRIKNINLTKRLISYERYITAVPKEERRKDMKNDWHPETPRINRNLSLSQWNKEMKKWRKQVHAWGNLSEEVHKYICNLPALEKYSYLSKLKLPELSQVEIANLKKKNEEIANRTLRDVVRAGDDLDEGDNGGGDVGDNGGGDVGDNGGGDVGDNGGGDVGDYGDGDCEAGRHARPPGRILDKPLFFLPHNFSGTILNNKFVVIKRDALEDSLQSLKKNYEGKYRPLYERYCALYLTPIGGDSNQEEQSQTSDVAVFAKGAKDVSADDVMKTYLEKQKGQASQYLRRVDVKSPTRSSCPGDKMKKRF</sequence>
<feature type="region of interest" description="Disordered" evidence="3">
    <location>
        <begin position="147"/>
        <end position="200"/>
    </location>
</feature>
<dbReference type="PANTHER" id="PTHR17408">
    <property type="entry name" value="HISTONE RNA HAIRPIN-BINDING PROTEIN"/>
    <property type="match status" value="1"/>
</dbReference>
<evidence type="ECO:0000256" key="2">
    <source>
        <dbReference type="ARBA" id="ARBA00022884"/>
    </source>
</evidence>
<dbReference type="GO" id="GO:0005737">
    <property type="term" value="C:cytoplasm"/>
    <property type="evidence" value="ECO:0007669"/>
    <property type="project" value="TreeGrafter"/>
</dbReference>
<keyword evidence="2" id="KW-0694">RNA-binding</keyword>
<dbReference type="OrthoDB" id="265795at2759"/>
<dbReference type="InterPro" id="IPR026502">
    <property type="entry name" value="SLBP1/SLBP2"/>
</dbReference>
<evidence type="ECO:0000256" key="1">
    <source>
        <dbReference type="ARBA" id="ARBA00006151"/>
    </source>
</evidence>
<dbReference type="Proteomes" id="UP000220605">
    <property type="component" value="Chromosome 10"/>
</dbReference>
<feature type="compositionally biased region" description="Gly residues" evidence="3">
    <location>
        <begin position="156"/>
        <end position="186"/>
    </location>
</feature>
<dbReference type="AlphaFoldDB" id="A0A564ZX99"/>
<dbReference type="GO" id="GO:0071207">
    <property type="term" value="F:histone pre-mRNA stem-loop binding"/>
    <property type="evidence" value="ECO:0007669"/>
    <property type="project" value="TreeGrafter"/>
</dbReference>
<organism evidence="5 6">
    <name type="scientific">Plasmodium vivax</name>
    <name type="common">malaria parasite P. vivax</name>
    <dbReference type="NCBI Taxonomy" id="5855"/>
    <lineage>
        <taxon>Eukaryota</taxon>
        <taxon>Sar</taxon>
        <taxon>Alveolata</taxon>
        <taxon>Apicomplexa</taxon>
        <taxon>Aconoidasida</taxon>
        <taxon>Haemosporida</taxon>
        <taxon>Plasmodiidae</taxon>
        <taxon>Plasmodium</taxon>
        <taxon>Plasmodium (Plasmodium)</taxon>
    </lineage>
</organism>